<evidence type="ECO:0008006" key="4">
    <source>
        <dbReference type="Google" id="ProtNLM"/>
    </source>
</evidence>
<organism evidence="2 3">
    <name type="scientific">Massilia haematophila</name>
    <dbReference type="NCBI Taxonomy" id="457923"/>
    <lineage>
        <taxon>Bacteria</taxon>
        <taxon>Pseudomonadati</taxon>
        <taxon>Pseudomonadota</taxon>
        <taxon>Betaproteobacteria</taxon>
        <taxon>Burkholderiales</taxon>
        <taxon>Oxalobacteraceae</taxon>
        <taxon>Telluria group</taxon>
        <taxon>Massilia</taxon>
    </lineage>
</organism>
<protein>
    <recommendedName>
        <fullName evidence="4">MFS transporter</fullName>
    </recommendedName>
</protein>
<feature type="transmembrane region" description="Helical" evidence="1">
    <location>
        <begin position="37"/>
        <end position="57"/>
    </location>
</feature>
<keyword evidence="1" id="KW-0812">Transmembrane</keyword>
<gene>
    <name evidence="2" type="ORF">ACFOPH_14120</name>
</gene>
<keyword evidence="1" id="KW-1133">Transmembrane helix</keyword>
<feature type="transmembrane region" description="Helical" evidence="1">
    <location>
        <begin position="78"/>
        <end position="98"/>
    </location>
</feature>
<evidence type="ECO:0000256" key="1">
    <source>
        <dbReference type="SAM" id="Phobius"/>
    </source>
</evidence>
<keyword evidence="3" id="KW-1185">Reference proteome</keyword>
<dbReference type="EMBL" id="JBHRVV010000001">
    <property type="protein sequence ID" value="MFC3459369.1"/>
    <property type="molecule type" value="Genomic_DNA"/>
</dbReference>
<comment type="caution">
    <text evidence="2">The sequence shown here is derived from an EMBL/GenBank/DDBJ whole genome shotgun (WGS) entry which is preliminary data.</text>
</comment>
<name>A0ABV7PJP1_9BURK</name>
<proteinExistence type="predicted"/>
<keyword evidence="1" id="KW-0472">Membrane</keyword>
<accession>A0ABV7PJP1</accession>
<feature type="transmembrane region" description="Helical" evidence="1">
    <location>
        <begin position="104"/>
        <end position="123"/>
    </location>
</feature>
<dbReference type="Proteomes" id="UP001595665">
    <property type="component" value="Unassembled WGS sequence"/>
</dbReference>
<evidence type="ECO:0000313" key="2">
    <source>
        <dbReference type="EMBL" id="MFC3459369.1"/>
    </source>
</evidence>
<evidence type="ECO:0000313" key="3">
    <source>
        <dbReference type="Proteomes" id="UP001595665"/>
    </source>
</evidence>
<sequence length="128" mass="13276">MNAALPYGRALLGAGLILAVAGALRWATPAYIDADLAPRFMGVLLGAIVVFYANVIPKSLTSLARLRCAPEREQAARRFAGWSLVLGGLAYMLAALFAPLASMHLIGGSLLGLSLLAAILRCVGAARA</sequence>
<dbReference type="RefSeq" id="WP_312550966.1">
    <property type="nucleotide sequence ID" value="NZ_JBHRVV010000001.1"/>
</dbReference>
<reference evidence="3" key="1">
    <citation type="journal article" date="2019" name="Int. J. Syst. Evol. Microbiol.">
        <title>The Global Catalogue of Microorganisms (GCM) 10K type strain sequencing project: providing services to taxonomists for standard genome sequencing and annotation.</title>
        <authorList>
            <consortium name="The Broad Institute Genomics Platform"/>
            <consortium name="The Broad Institute Genome Sequencing Center for Infectious Disease"/>
            <person name="Wu L."/>
            <person name="Ma J."/>
        </authorList>
    </citation>
    <scope>NUCLEOTIDE SEQUENCE [LARGE SCALE GENOMIC DNA]</scope>
    <source>
        <strain evidence="3">CCM 7480</strain>
    </source>
</reference>